<dbReference type="GO" id="GO:0046872">
    <property type="term" value="F:metal ion binding"/>
    <property type="evidence" value="ECO:0007669"/>
    <property type="project" value="UniProtKB-KW"/>
</dbReference>
<reference evidence="3 4" key="1">
    <citation type="journal article" date="2017" name="Plant Biotechnol. J.">
        <title>A comprehensive draft genome sequence for lupin (Lupinus angustifolius), an emerging health food: insights into plant-microbe interactions and legume evolution.</title>
        <authorList>
            <person name="Hane J.K."/>
            <person name="Ming Y."/>
            <person name="Kamphuis L.G."/>
            <person name="Nelson M.N."/>
            <person name="Garg G."/>
            <person name="Atkins C.A."/>
            <person name="Bayer P.E."/>
            <person name="Bravo A."/>
            <person name="Bringans S."/>
            <person name="Cannon S."/>
            <person name="Edwards D."/>
            <person name="Foley R."/>
            <person name="Gao L.L."/>
            <person name="Harrison M.J."/>
            <person name="Huang W."/>
            <person name="Hurgobin B."/>
            <person name="Li S."/>
            <person name="Liu C.W."/>
            <person name="McGrath A."/>
            <person name="Morahan G."/>
            <person name="Murray J."/>
            <person name="Weller J."/>
            <person name="Jian J."/>
            <person name="Singh K.B."/>
        </authorList>
    </citation>
    <scope>NUCLEOTIDE SEQUENCE [LARGE SCALE GENOMIC DNA]</scope>
    <source>
        <strain evidence="4">cv. Tanjil</strain>
        <tissue evidence="3">Whole plant</tissue>
    </source>
</reference>
<dbReference type="AlphaFoldDB" id="A0A4P1RCB0"/>
<dbReference type="Proteomes" id="UP000188354">
    <property type="component" value="Chromosome LG07"/>
</dbReference>
<keyword evidence="1" id="KW-0479">Metal-binding</keyword>
<dbReference type="PANTHER" id="PTHR45811">
    <property type="entry name" value="COPPER TRANSPORT PROTEIN FAMILY-RELATED"/>
    <property type="match status" value="1"/>
</dbReference>
<dbReference type="InterPro" id="IPR051863">
    <property type="entry name" value="HIPP"/>
</dbReference>
<dbReference type="PANTHER" id="PTHR45811:SF80">
    <property type="entry name" value="COPPER TRANSPORT PROTEIN FAMILY-RELATED"/>
    <property type="match status" value="1"/>
</dbReference>
<sequence>MSVDMNDKKLTLIGDIDPIHVVEKLRKLCRTEIISVVPAKEEKKKNEESKPNNKSSTKVSESLKLFEAYPLCYEMRPPHYNQYHYVTSVQEDPFGCVIL</sequence>
<dbReference type="STRING" id="3871.A0A4P1RCB0"/>
<proteinExistence type="predicted"/>
<evidence type="ECO:0000256" key="2">
    <source>
        <dbReference type="SAM" id="MobiDB-lite"/>
    </source>
</evidence>
<keyword evidence="4" id="KW-1185">Reference proteome</keyword>
<dbReference type="EMBL" id="CM007367">
    <property type="protein sequence ID" value="OIW08059.1"/>
    <property type="molecule type" value="Genomic_DNA"/>
</dbReference>
<evidence type="ECO:0000313" key="3">
    <source>
        <dbReference type="EMBL" id="OIW08059.1"/>
    </source>
</evidence>
<feature type="region of interest" description="Disordered" evidence="2">
    <location>
        <begin position="40"/>
        <end position="59"/>
    </location>
</feature>
<gene>
    <name evidence="3" type="ORF">TanjilG_20160</name>
</gene>
<protein>
    <recommendedName>
        <fullName evidence="5">HMA domain-containing protein</fullName>
    </recommendedName>
</protein>
<name>A0A4P1RCB0_LUPAN</name>
<dbReference type="Gene3D" id="3.30.70.100">
    <property type="match status" value="1"/>
</dbReference>
<accession>A0A4P1RCB0</accession>
<evidence type="ECO:0000256" key="1">
    <source>
        <dbReference type="ARBA" id="ARBA00022723"/>
    </source>
</evidence>
<dbReference type="Gramene" id="OIW08059">
    <property type="protein sequence ID" value="OIW08059"/>
    <property type="gene ID" value="TanjilG_20160"/>
</dbReference>
<evidence type="ECO:0000313" key="4">
    <source>
        <dbReference type="Proteomes" id="UP000188354"/>
    </source>
</evidence>
<organism evidence="3 4">
    <name type="scientific">Lupinus angustifolius</name>
    <name type="common">Narrow-leaved blue lupine</name>
    <dbReference type="NCBI Taxonomy" id="3871"/>
    <lineage>
        <taxon>Eukaryota</taxon>
        <taxon>Viridiplantae</taxon>
        <taxon>Streptophyta</taxon>
        <taxon>Embryophyta</taxon>
        <taxon>Tracheophyta</taxon>
        <taxon>Spermatophyta</taxon>
        <taxon>Magnoliopsida</taxon>
        <taxon>eudicotyledons</taxon>
        <taxon>Gunneridae</taxon>
        <taxon>Pentapetalae</taxon>
        <taxon>rosids</taxon>
        <taxon>fabids</taxon>
        <taxon>Fabales</taxon>
        <taxon>Fabaceae</taxon>
        <taxon>Papilionoideae</taxon>
        <taxon>50 kb inversion clade</taxon>
        <taxon>genistoids sensu lato</taxon>
        <taxon>core genistoids</taxon>
        <taxon>Genisteae</taxon>
        <taxon>Lupinus</taxon>
    </lineage>
</organism>
<evidence type="ECO:0008006" key="5">
    <source>
        <dbReference type="Google" id="ProtNLM"/>
    </source>
</evidence>
<feature type="compositionally biased region" description="Basic and acidic residues" evidence="2">
    <location>
        <begin position="40"/>
        <end position="51"/>
    </location>
</feature>